<dbReference type="CDD" id="cd17502">
    <property type="entry name" value="MFS_Azr1_MDR_like"/>
    <property type="match status" value="1"/>
</dbReference>
<evidence type="ECO:0000256" key="7">
    <source>
        <dbReference type="SAM" id="Phobius"/>
    </source>
</evidence>
<feature type="transmembrane region" description="Helical" evidence="7">
    <location>
        <begin position="143"/>
        <end position="165"/>
    </location>
</feature>
<evidence type="ECO:0000313" key="10">
    <source>
        <dbReference type="Proteomes" id="UP001176521"/>
    </source>
</evidence>
<evidence type="ECO:0000256" key="5">
    <source>
        <dbReference type="ARBA" id="ARBA00023136"/>
    </source>
</evidence>
<feature type="compositionally biased region" description="Low complexity" evidence="6">
    <location>
        <begin position="99"/>
        <end position="109"/>
    </location>
</feature>
<dbReference type="InterPro" id="IPR011701">
    <property type="entry name" value="MFS"/>
</dbReference>
<dbReference type="PANTHER" id="PTHR23501">
    <property type="entry name" value="MAJOR FACILITATOR SUPERFAMILY"/>
    <property type="match status" value="1"/>
</dbReference>
<feature type="transmembrane region" description="Helical" evidence="7">
    <location>
        <begin position="372"/>
        <end position="394"/>
    </location>
</feature>
<keyword evidence="3 7" id="KW-0812">Transmembrane</keyword>
<feature type="transmembrane region" description="Helical" evidence="7">
    <location>
        <begin position="447"/>
        <end position="467"/>
    </location>
</feature>
<dbReference type="GO" id="GO:0005886">
    <property type="term" value="C:plasma membrane"/>
    <property type="evidence" value="ECO:0007669"/>
    <property type="project" value="TreeGrafter"/>
</dbReference>
<accession>A0AAN6GAB4</accession>
<feature type="transmembrane region" description="Helical" evidence="7">
    <location>
        <begin position="479"/>
        <end position="500"/>
    </location>
</feature>
<keyword evidence="4 7" id="KW-1133">Transmembrane helix</keyword>
<feature type="transmembrane region" description="Helical" evidence="7">
    <location>
        <begin position="621"/>
        <end position="640"/>
    </location>
</feature>
<feature type="compositionally biased region" description="Basic and acidic residues" evidence="6">
    <location>
        <begin position="1"/>
        <end position="22"/>
    </location>
</feature>
<feature type="transmembrane region" description="Helical" evidence="7">
    <location>
        <begin position="549"/>
        <end position="570"/>
    </location>
</feature>
<evidence type="ECO:0000256" key="6">
    <source>
        <dbReference type="SAM" id="MobiDB-lite"/>
    </source>
</evidence>
<dbReference type="PANTHER" id="PTHR23501:SF191">
    <property type="entry name" value="VACUOLAR BASIC AMINO ACID TRANSPORTER 4"/>
    <property type="match status" value="1"/>
</dbReference>
<feature type="transmembrane region" description="Helical" evidence="7">
    <location>
        <begin position="185"/>
        <end position="205"/>
    </location>
</feature>
<feature type="transmembrane region" description="Helical" evidence="7">
    <location>
        <begin position="345"/>
        <end position="366"/>
    </location>
</feature>
<dbReference type="AlphaFoldDB" id="A0AAN6GAB4"/>
<evidence type="ECO:0000256" key="2">
    <source>
        <dbReference type="ARBA" id="ARBA00022448"/>
    </source>
</evidence>
<reference evidence="9" key="1">
    <citation type="journal article" date="2023" name="PhytoFront">
        <title>Draft Genome Resources of Seven Strains of Tilletia horrida, Causal Agent of Kernel Smut of Rice.</title>
        <authorList>
            <person name="Khanal S."/>
            <person name="Antony Babu S."/>
            <person name="Zhou X.G."/>
        </authorList>
    </citation>
    <scope>NUCLEOTIDE SEQUENCE</scope>
    <source>
        <strain evidence="9">TX3</strain>
    </source>
</reference>
<protein>
    <recommendedName>
        <fullName evidence="8">Major facilitator superfamily (MFS) profile domain-containing protein</fullName>
    </recommendedName>
</protein>
<dbReference type="GO" id="GO:0022857">
    <property type="term" value="F:transmembrane transporter activity"/>
    <property type="evidence" value="ECO:0007669"/>
    <property type="project" value="InterPro"/>
</dbReference>
<evidence type="ECO:0000256" key="3">
    <source>
        <dbReference type="ARBA" id="ARBA00022692"/>
    </source>
</evidence>
<dbReference type="Proteomes" id="UP001176521">
    <property type="component" value="Unassembled WGS sequence"/>
</dbReference>
<comment type="caution">
    <text evidence="9">The sequence shown here is derived from an EMBL/GenBank/DDBJ whole genome shotgun (WGS) entry which is preliminary data.</text>
</comment>
<feature type="compositionally biased region" description="Basic and acidic residues" evidence="6">
    <location>
        <begin position="74"/>
        <end position="84"/>
    </location>
</feature>
<dbReference type="SUPFAM" id="SSF103473">
    <property type="entry name" value="MFS general substrate transporter"/>
    <property type="match status" value="1"/>
</dbReference>
<dbReference type="Gene3D" id="1.20.1250.20">
    <property type="entry name" value="MFS general substrate transporter like domains"/>
    <property type="match status" value="1"/>
</dbReference>
<feature type="transmembrane region" description="Helical" evidence="7">
    <location>
        <begin position="275"/>
        <end position="299"/>
    </location>
</feature>
<feature type="transmembrane region" description="Helical" evidence="7">
    <location>
        <begin position="217"/>
        <end position="236"/>
    </location>
</feature>
<feature type="transmembrane region" description="Helical" evidence="7">
    <location>
        <begin position="414"/>
        <end position="435"/>
    </location>
</feature>
<comment type="subcellular location">
    <subcellularLocation>
        <location evidence="1">Endomembrane system</location>
        <topology evidence="1">Multi-pass membrane protein</topology>
    </subcellularLocation>
</comment>
<name>A0AAN6GAB4_9BASI</name>
<gene>
    <name evidence="9" type="ORF">OC842_005188</name>
</gene>
<feature type="transmembrane region" description="Helical" evidence="7">
    <location>
        <begin position="242"/>
        <end position="263"/>
    </location>
</feature>
<dbReference type="GO" id="GO:0012505">
    <property type="term" value="C:endomembrane system"/>
    <property type="evidence" value="ECO:0007669"/>
    <property type="project" value="UniProtKB-SubCell"/>
</dbReference>
<feature type="domain" description="Major facilitator superfamily (MFS) profile" evidence="8">
    <location>
        <begin position="152"/>
        <end position="644"/>
    </location>
</feature>
<sequence length="718" mass="77561">MASHHNDERIIRWEMSGADRRGSTSGSSSLSDSTQPNRDGDVTAVNSPIATPAVTRRNSVATICMLEVVEEKPDDHHCLKEIKGPESSASYEDEKKAYPSPSSSDSDSGSIGGSEEAEKSTPASAATEQSSPSKPEEPSHGRLLPLTQFLTVYFCLALAILLTSLDQTIAACITPTISTEFGSSSQSSWIGTAFLLTSTVFQPLYGRFCDVFGRKMLFLIAQILFLGGTALCGAAPSMTALIIGRAIAGMGGAGLLSVTQIMISDIVSLRKRGVYHGILSSVNGAGSVIGPIAGGVFASKVSWRWAFYFQLPIIGFTMLCTLTVLPQVGRSDVGKFKEKFRTIDWVGIILFLSGCTLLLLAISLIAPPNRPFTSPIVCGFFFPSLALLAAFGFWEVKLAKNPVFPFKVFKAPPILAILSFNFTFGWVFFAALYFVPLWSQVANRQDAVQSSITLFPLVLTSIAFSWLSGLITSLSGNYAGTFFLGLLLTALGSILLYTLYNSDMSQGIQILTMVVLGTGFGMQMQNSLVAAQSATRQEDVAMTTAVRNFMRSIGGVLGIALSNCILYTTLPRFLSSSLDEQFPEELVTTIIDAPLEIYDLPPEFASNVPGIIAAYVRSLKIVYLVFVPISLFSLLLWPIVPEYELTRSAEGEPVRRAHRTVNVVWQARRLARWIEGRRSGGGKEAGAMTTAGEERRGSDSTLGSTTDLERGEKDTNAK</sequence>
<feature type="region of interest" description="Disordered" evidence="6">
    <location>
        <begin position="74"/>
        <end position="140"/>
    </location>
</feature>
<proteinExistence type="predicted"/>
<feature type="transmembrane region" description="Helical" evidence="7">
    <location>
        <begin position="506"/>
        <end position="528"/>
    </location>
</feature>
<evidence type="ECO:0000256" key="1">
    <source>
        <dbReference type="ARBA" id="ARBA00004127"/>
    </source>
</evidence>
<feature type="region of interest" description="Disordered" evidence="6">
    <location>
        <begin position="678"/>
        <end position="718"/>
    </location>
</feature>
<feature type="compositionally biased region" description="Low complexity" evidence="6">
    <location>
        <begin position="23"/>
        <end position="34"/>
    </location>
</feature>
<keyword evidence="10" id="KW-1185">Reference proteome</keyword>
<evidence type="ECO:0000313" key="9">
    <source>
        <dbReference type="EMBL" id="KAK0526453.1"/>
    </source>
</evidence>
<feature type="compositionally biased region" description="Basic and acidic residues" evidence="6">
    <location>
        <begin position="707"/>
        <end position="718"/>
    </location>
</feature>
<keyword evidence="2" id="KW-0813">Transport</keyword>
<keyword evidence="5 7" id="KW-0472">Membrane</keyword>
<dbReference type="EMBL" id="JAPDMQ010000354">
    <property type="protein sequence ID" value="KAK0526453.1"/>
    <property type="molecule type" value="Genomic_DNA"/>
</dbReference>
<dbReference type="PROSITE" id="PS50850">
    <property type="entry name" value="MFS"/>
    <property type="match status" value="1"/>
</dbReference>
<organism evidence="9 10">
    <name type="scientific">Tilletia horrida</name>
    <dbReference type="NCBI Taxonomy" id="155126"/>
    <lineage>
        <taxon>Eukaryota</taxon>
        <taxon>Fungi</taxon>
        <taxon>Dikarya</taxon>
        <taxon>Basidiomycota</taxon>
        <taxon>Ustilaginomycotina</taxon>
        <taxon>Exobasidiomycetes</taxon>
        <taxon>Tilletiales</taxon>
        <taxon>Tilletiaceae</taxon>
        <taxon>Tilletia</taxon>
    </lineage>
</organism>
<evidence type="ECO:0000256" key="4">
    <source>
        <dbReference type="ARBA" id="ARBA00022989"/>
    </source>
</evidence>
<dbReference type="InterPro" id="IPR036259">
    <property type="entry name" value="MFS_trans_sf"/>
</dbReference>
<feature type="region of interest" description="Disordered" evidence="6">
    <location>
        <begin position="1"/>
        <end position="50"/>
    </location>
</feature>
<dbReference type="Pfam" id="PF07690">
    <property type="entry name" value="MFS_1"/>
    <property type="match status" value="1"/>
</dbReference>
<dbReference type="InterPro" id="IPR020846">
    <property type="entry name" value="MFS_dom"/>
</dbReference>
<feature type="transmembrane region" description="Helical" evidence="7">
    <location>
        <begin position="305"/>
        <end position="325"/>
    </location>
</feature>
<evidence type="ECO:0000259" key="8">
    <source>
        <dbReference type="PROSITE" id="PS50850"/>
    </source>
</evidence>